<reference evidence="3" key="1">
    <citation type="journal article" date="2019" name="Int. J. Syst. Evol. Microbiol.">
        <title>The Global Catalogue of Microorganisms (GCM) 10K type strain sequencing project: providing services to taxonomists for standard genome sequencing and annotation.</title>
        <authorList>
            <consortium name="The Broad Institute Genomics Platform"/>
            <consortium name="The Broad Institute Genome Sequencing Center for Infectious Disease"/>
            <person name="Wu L."/>
            <person name="Ma J."/>
        </authorList>
    </citation>
    <scope>NUCLEOTIDE SEQUENCE [LARGE SCALE GENOMIC DNA]</scope>
    <source>
        <strain evidence="3">KCTC 32141</strain>
    </source>
</reference>
<dbReference type="EMBL" id="JBHUOV010000002">
    <property type="protein sequence ID" value="MFD2823609.1"/>
    <property type="molecule type" value="Genomic_DNA"/>
</dbReference>
<keyword evidence="3" id="KW-1185">Reference proteome</keyword>
<dbReference type="Proteomes" id="UP001597533">
    <property type="component" value="Unassembled WGS sequence"/>
</dbReference>
<evidence type="ECO:0000259" key="1">
    <source>
        <dbReference type="Pfam" id="PF12867"/>
    </source>
</evidence>
<comment type="caution">
    <text evidence="2">The sequence shown here is derived from an EMBL/GenBank/DDBJ whole genome shotgun (WGS) entry which is preliminary data.</text>
</comment>
<dbReference type="InterPro" id="IPR034660">
    <property type="entry name" value="DinB/YfiT-like"/>
</dbReference>
<feature type="domain" description="DinB-like" evidence="1">
    <location>
        <begin position="36"/>
        <end position="166"/>
    </location>
</feature>
<evidence type="ECO:0000313" key="2">
    <source>
        <dbReference type="EMBL" id="MFD2823609.1"/>
    </source>
</evidence>
<dbReference type="RefSeq" id="WP_183487680.1">
    <property type="nucleotide sequence ID" value="NZ_JBHUOV010000002.1"/>
</dbReference>
<name>A0ABW5WMY4_9FLAO</name>
<gene>
    <name evidence="2" type="ORF">ACFS5M_08005</name>
</gene>
<dbReference type="InterPro" id="IPR024775">
    <property type="entry name" value="DinB-like"/>
</dbReference>
<dbReference type="SUPFAM" id="SSF109854">
    <property type="entry name" value="DinB/YfiT-like putative metalloenzymes"/>
    <property type="match status" value="1"/>
</dbReference>
<dbReference type="Gene3D" id="1.20.120.450">
    <property type="entry name" value="dinb family like domain"/>
    <property type="match status" value="1"/>
</dbReference>
<dbReference type="Pfam" id="PF12867">
    <property type="entry name" value="DinB_2"/>
    <property type="match status" value="1"/>
</dbReference>
<evidence type="ECO:0000313" key="3">
    <source>
        <dbReference type="Proteomes" id="UP001597533"/>
    </source>
</evidence>
<accession>A0ABW5WMY4</accession>
<organism evidence="2 3">
    <name type="scientific">Lacinutrix iliipiscaria</name>
    <dbReference type="NCBI Taxonomy" id="1230532"/>
    <lineage>
        <taxon>Bacteria</taxon>
        <taxon>Pseudomonadati</taxon>
        <taxon>Bacteroidota</taxon>
        <taxon>Flavobacteriia</taxon>
        <taxon>Flavobacteriales</taxon>
        <taxon>Flavobacteriaceae</taxon>
        <taxon>Lacinutrix</taxon>
    </lineage>
</organism>
<proteinExistence type="predicted"/>
<protein>
    <submittedName>
        <fullName evidence="2">DinB family protein</fullName>
    </submittedName>
</protein>
<sequence>MKASDLLVKEYIPYYMTYISKVGDLDLIEGLQSSFKTTASFFEVLPDDKFEYAYADKKWTVKEIIQHLIDAERVFAYRALRFARGDKNSLPGYDENAYAPLSLANNRTKEALLDDYSSLRQSTINLFQSFTDHMLMQIGSASGGEMSVRAIGFVIIGHEIHHCEVIKERYL</sequence>